<dbReference type="PANTHER" id="PTHR12317:SF19">
    <property type="entry name" value="DIACYLGLYCEROL O-ACYLTRANSFERASE 2-LIKE PROTEIN 6"/>
    <property type="match status" value="1"/>
</dbReference>
<keyword evidence="7 11" id="KW-1133">Transmembrane helix</keyword>
<evidence type="ECO:0000256" key="10">
    <source>
        <dbReference type="ARBA" id="ARBA00023315"/>
    </source>
</evidence>
<proteinExistence type="inferred from homology"/>
<dbReference type="EC" id="2.3.1.-" evidence="11"/>
<evidence type="ECO:0000256" key="4">
    <source>
        <dbReference type="ARBA" id="ARBA00022679"/>
    </source>
</evidence>
<dbReference type="Proteomes" id="UP001205998">
    <property type="component" value="Unassembled WGS sequence"/>
</dbReference>
<evidence type="ECO:0000313" key="14">
    <source>
        <dbReference type="Proteomes" id="UP001205998"/>
    </source>
</evidence>
<dbReference type="SUPFAM" id="SSF69593">
    <property type="entry name" value="Glycerol-3-phosphate (1)-acyltransferase"/>
    <property type="match status" value="1"/>
</dbReference>
<evidence type="ECO:0000313" key="13">
    <source>
        <dbReference type="EMBL" id="KAI5608314.1"/>
    </source>
</evidence>
<keyword evidence="9 11" id="KW-0472">Membrane</keyword>
<comment type="caution">
    <text evidence="11">Lacks conserved residue(s) required for the propagation of feature annotation.</text>
</comment>
<keyword evidence="8" id="KW-0443">Lipid metabolism</keyword>
<keyword evidence="10" id="KW-0012">Acyltransferase</keyword>
<feature type="region of interest" description="Disordered" evidence="12">
    <location>
        <begin position="19"/>
        <end position="69"/>
    </location>
</feature>
<evidence type="ECO:0000256" key="1">
    <source>
        <dbReference type="ARBA" id="ARBA00004477"/>
    </source>
</evidence>
<dbReference type="CDD" id="cd07987">
    <property type="entry name" value="LPLAT_MGAT-like"/>
    <property type="match status" value="1"/>
</dbReference>
<gene>
    <name evidence="13" type="ORF">C0J50_6785</name>
</gene>
<dbReference type="GO" id="GO:0019432">
    <property type="term" value="P:triglyceride biosynthetic process"/>
    <property type="evidence" value="ECO:0007669"/>
    <property type="project" value="TreeGrafter"/>
</dbReference>
<dbReference type="PANTHER" id="PTHR12317">
    <property type="entry name" value="DIACYLGLYCEROL O-ACYLTRANSFERASE"/>
    <property type="match status" value="1"/>
</dbReference>
<evidence type="ECO:0000256" key="3">
    <source>
        <dbReference type="ARBA" id="ARBA00022516"/>
    </source>
</evidence>
<comment type="similarity">
    <text evidence="2 11">Belongs to the diacylglycerol acyltransferase family.</text>
</comment>
<accession>A0AAD5A1S1</accession>
<feature type="transmembrane region" description="Helical" evidence="11">
    <location>
        <begin position="160"/>
        <end position="185"/>
    </location>
</feature>
<keyword evidence="14" id="KW-1185">Reference proteome</keyword>
<sequence>MDGRGKSRDRLVISSQCACADSSPGRSAKRCSAGGRKKKSADTAVRIRTLRRDPKSQNQNNDNDRINDELTPELCTRGHQQHHETVCFFDARRRRTELLLSAARGPKCRVARAGTGARKQVNAQRTSGETTVGEMNGTSVEKMEEKNGEKSRWKLFIEDISVLQLVLSFLLMAVSCLVLMIYLMFTPLWPLPTLYFTWQLMDWDSPERGGRKNAFVRRWSVWKHFKDYFPVKLVKTAELNPSKNYILGCHPHGIMSIGAFSCFNTDAGGFEQMFPGMHSSLAILAGLFRVPLFREYVISAGLLPVSKAALGYMLSQKGVGNAIVIIIGGAEESLASSPGINTVVMKHRKGFVRLALENGADLVPVYSFGENELFPQVLLSEGSVGRKLQDLFKRVMGFAPCLFTGGRWLFLPYRRPITTVVGSPIPVPHVCNPSEQQVDHYHKLYMESLSKLFHAHKSSSGLADTHQLRII</sequence>
<evidence type="ECO:0000256" key="12">
    <source>
        <dbReference type="SAM" id="MobiDB-lite"/>
    </source>
</evidence>
<dbReference type="GO" id="GO:0005789">
    <property type="term" value="C:endoplasmic reticulum membrane"/>
    <property type="evidence" value="ECO:0007669"/>
    <property type="project" value="UniProtKB-SubCell"/>
</dbReference>
<keyword evidence="3" id="KW-0444">Lipid biosynthesis</keyword>
<dbReference type="EMBL" id="MU583213">
    <property type="protein sequence ID" value="KAI5608314.1"/>
    <property type="molecule type" value="Genomic_DNA"/>
</dbReference>
<evidence type="ECO:0000256" key="5">
    <source>
        <dbReference type="ARBA" id="ARBA00022692"/>
    </source>
</evidence>
<evidence type="ECO:0000256" key="6">
    <source>
        <dbReference type="ARBA" id="ARBA00022824"/>
    </source>
</evidence>
<evidence type="ECO:0000256" key="11">
    <source>
        <dbReference type="RuleBase" id="RU367023"/>
    </source>
</evidence>
<dbReference type="Pfam" id="PF03982">
    <property type="entry name" value="DAGAT"/>
    <property type="match status" value="1"/>
</dbReference>
<reference evidence="13" key="1">
    <citation type="submission" date="2018-07" db="EMBL/GenBank/DDBJ databases">
        <title>Comparative genomics of catfishes provides insights into carnivory and benthic adaptation.</title>
        <authorList>
            <person name="Zhang Y."/>
            <person name="Wang D."/>
            <person name="Peng Z."/>
            <person name="Zheng S."/>
            <person name="Shao F."/>
            <person name="Tao W."/>
        </authorList>
    </citation>
    <scope>NUCLEOTIDE SEQUENCE</scope>
    <source>
        <strain evidence="13">Chongqing</strain>
    </source>
</reference>
<dbReference type="InterPro" id="IPR007130">
    <property type="entry name" value="DAGAT"/>
</dbReference>
<evidence type="ECO:0000256" key="7">
    <source>
        <dbReference type="ARBA" id="ARBA00022989"/>
    </source>
</evidence>
<keyword evidence="6 11" id="KW-0256">Endoplasmic reticulum</keyword>
<organism evidence="13 14">
    <name type="scientific">Silurus asotus</name>
    <name type="common">Amur catfish</name>
    <name type="synonym">Parasilurus asotus</name>
    <dbReference type="NCBI Taxonomy" id="30991"/>
    <lineage>
        <taxon>Eukaryota</taxon>
        <taxon>Metazoa</taxon>
        <taxon>Chordata</taxon>
        <taxon>Craniata</taxon>
        <taxon>Vertebrata</taxon>
        <taxon>Euteleostomi</taxon>
        <taxon>Actinopterygii</taxon>
        <taxon>Neopterygii</taxon>
        <taxon>Teleostei</taxon>
        <taxon>Ostariophysi</taxon>
        <taxon>Siluriformes</taxon>
        <taxon>Siluridae</taxon>
        <taxon>Silurus</taxon>
    </lineage>
</organism>
<evidence type="ECO:0000256" key="9">
    <source>
        <dbReference type="ARBA" id="ARBA00023136"/>
    </source>
</evidence>
<evidence type="ECO:0000256" key="2">
    <source>
        <dbReference type="ARBA" id="ARBA00005420"/>
    </source>
</evidence>
<comment type="caution">
    <text evidence="13">The sequence shown here is derived from an EMBL/GenBank/DDBJ whole genome shotgun (WGS) entry which is preliminary data.</text>
</comment>
<name>A0AAD5A1S1_SILAS</name>
<dbReference type="GO" id="GO:0004144">
    <property type="term" value="F:diacylglycerol O-acyltransferase activity"/>
    <property type="evidence" value="ECO:0007669"/>
    <property type="project" value="TreeGrafter"/>
</dbReference>
<protein>
    <recommendedName>
        <fullName evidence="11">Acyltransferase</fullName>
        <ecNumber evidence="11">2.3.1.-</ecNumber>
    </recommendedName>
</protein>
<keyword evidence="4 11" id="KW-0808">Transferase</keyword>
<keyword evidence="5 11" id="KW-0812">Transmembrane</keyword>
<dbReference type="AlphaFoldDB" id="A0AAD5A1S1"/>
<comment type="subcellular location">
    <subcellularLocation>
        <location evidence="1 11">Endoplasmic reticulum membrane</location>
        <topology evidence="1 11">Multi-pass membrane protein</topology>
    </subcellularLocation>
</comment>
<evidence type="ECO:0000256" key="8">
    <source>
        <dbReference type="ARBA" id="ARBA00023098"/>
    </source>
</evidence>